<reference evidence="2" key="1">
    <citation type="journal article" date="2020" name="Stud. Mycol.">
        <title>101 Dothideomycetes genomes: a test case for predicting lifestyles and emergence of pathogens.</title>
        <authorList>
            <person name="Haridas S."/>
            <person name="Albert R."/>
            <person name="Binder M."/>
            <person name="Bloem J."/>
            <person name="Labutti K."/>
            <person name="Salamov A."/>
            <person name="Andreopoulos B."/>
            <person name="Baker S."/>
            <person name="Barry K."/>
            <person name="Bills G."/>
            <person name="Bluhm B."/>
            <person name="Cannon C."/>
            <person name="Castanera R."/>
            <person name="Culley D."/>
            <person name="Daum C."/>
            <person name="Ezra D."/>
            <person name="Gonzalez J."/>
            <person name="Henrissat B."/>
            <person name="Kuo A."/>
            <person name="Liang C."/>
            <person name="Lipzen A."/>
            <person name="Lutzoni F."/>
            <person name="Magnuson J."/>
            <person name="Mondo S."/>
            <person name="Nolan M."/>
            <person name="Ohm R."/>
            <person name="Pangilinan J."/>
            <person name="Park H.-J."/>
            <person name="Ramirez L."/>
            <person name="Alfaro M."/>
            <person name="Sun H."/>
            <person name="Tritt A."/>
            <person name="Yoshinaga Y."/>
            <person name="Zwiers L.-H."/>
            <person name="Turgeon B."/>
            <person name="Goodwin S."/>
            <person name="Spatafora J."/>
            <person name="Crous P."/>
            <person name="Grigoriev I."/>
        </authorList>
    </citation>
    <scope>NUCLEOTIDE SEQUENCE</scope>
    <source>
        <strain evidence="2">ATCC 36951</strain>
    </source>
</reference>
<evidence type="ECO:0000313" key="2">
    <source>
        <dbReference type="EMBL" id="KAF2170510.1"/>
    </source>
</evidence>
<dbReference type="EMBL" id="ML993585">
    <property type="protein sequence ID" value="KAF2170510.1"/>
    <property type="molecule type" value="Genomic_DNA"/>
</dbReference>
<gene>
    <name evidence="2" type="ORF">M409DRAFT_51541</name>
</gene>
<dbReference type="RefSeq" id="XP_033671399.1">
    <property type="nucleotide sequence ID" value="XM_033811834.1"/>
</dbReference>
<dbReference type="Proteomes" id="UP000799537">
    <property type="component" value="Unassembled WGS sequence"/>
</dbReference>
<evidence type="ECO:0000313" key="3">
    <source>
        <dbReference type="Proteomes" id="UP000799537"/>
    </source>
</evidence>
<dbReference type="AlphaFoldDB" id="A0A6A6CWD7"/>
<keyword evidence="3" id="KW-1185">Reference proteome</keyword>
<accession>A0A6A6CWD7</accession>
<organism evidence="2 3">
    <name type="scientific">Zasmidium cellare ATCC 36951</name>
    <dbReference type="NCBI Taxonomy" id="1080233"/>
    <lineage>
        <taxon>Eukaryota</taxon>
        <taxon>Fungi</taxon>
        <taxon>Dikarya</taxon>
        <taxon>Ascomycota</taxon>
        <taxon>Pezizomycotina</taxon>
        <taxon>Dothideomycetes</taxon>
        <taxon>Dothideomycetidae</taxon>
        <taxon>Mycosphaerellales</taxon>
        <taxon>Mycosphaerellaceae</taxon>
        <taxon>Zasmidium</taxon>
    </lineage>
</organism>
<name>A0A6A6CWD7_ZASCE</name>
<feature type="region of interest" description="Disordered" evidence="1">
    <location>
        <begin position="62"/>
        <end position="133"/>
    </location>
</feature>
<evidence type="ECO:0000256" key="1">
    <source>
        <dbReference type="SAM" id="MobiDB-lite"/>
    </source>
</evidence>
<protein>
    <submittedName>
        <fullName evidence="2">Uncharacterized protein</fullName>
    </submittedName>
</protein>
<dbReference type="GeneID" id="54565106"/>
<feature type="compositionally biased region" description="Basic and acidic residues" evidence="1">
    <location>
        <begin position="101"/>
        <end position="127"/>
    </location>
</feature>
<sequence>MATSPSTSNGTAPRMYKYVHEMSPEERLESLKEWAEDKQYIRPGEGGTFSVHGLGGMKSMANGGPMPYARSQSQAADQYGGQYDAPVGPPSYRVATNEEQSEVKKKGAVKRWLDKRKEKKEMKRRESAPAYFP</sequence>
<dbReference type="OrthoDB" id="3907166at2759"/>
<proteinExistence type="predicted"/>